<dbReference type="EMBL" id="SLWF01000002">
    <property type="protein sequence ID" value="TCN90212.1"/>
    <property type="molecule type" value="Genomic_DNA"/>
</dbReference>
<gene>
    <name evidence="1" type="ORF">EDC91_102124</name>
</gene>
<dbReference type="Proteomes" id="UP000294832">
    <property type="component" value="Unassembled WGS sequence"/>
</dbReference>
<dbReference type="RefSeq" id="WP_133037638.1">
    <property type="nucleotide sequence ID" value="NZ_SLWF01000002.1"/>
</dbReference>
<protein>
    <submittedName>
        <fullName evidence="1">Restart primosome assembly protein PriC</fullName>
    </submittedName>
</protein>
<organism evidence="1 2">
    <name type="scientific">Shewanella fodinae</name>
    <dbReference type="NCBI Taxonomy" id="552357"/>
    <lineage>
        <taxon>Bacteria</taxon>
        <taxon>Pseudomonadati</taxon>
        <taxon>Pseudomonadota</taxon>
        <taxon>Gammaproteobacteria</taxon>
        <taxon>Alteromonadales</taxon>
        <taxon>Shewanellaceae</taxon>
        <taxon>Shewanella</taxon>
    </lineage>
</organism>
<sequence length="220" mass="26169">MNQSQLIAKLRVQLQQLEQQVLQYDASLPAYDYKLLEHLERFNDELFRQHGAKLIPCVQQIRDNINQLEKQLQLQMSAATVARTCERIQDRFSALKRAMATTAIDVKEQQQQKSSKQRYFQKKQSQQHQSSGFDWIANQVMHSSHRLYEELNKHLNWEKKILFKIEQLQSQLDTCHSTAKIALQNDLLLMHRRLGKCRQAISYIEDRIQVFERPQQNNHR</sequence>
<accession>A0A4R2FGH1</accession>
<reference evidence="1 2" key="1">
    <citation type="submission" date="2019-03" db="EMBL/GenBank/DDBJ databases">
        <title>Freshwater and sediment microbial communities from various areas in North America, analyzing microbe dynamics in response to fracking.</title>
        <authorList>
            <person name="Lamendella R."/>
        </authorList>
    </citation>
    <scope>NUCLEOTIDE SEQUENCE [LARGE SCALE GENOMIC DNA]</scope>
    <source>
        <strain evidence="1 2">74A</strain>
    </source>
</reference>
<dbReference type="InterPro" id="IPR010890">
    <property type="entry name" value="PriC"/>
</dbReference>
<evidence type="ECO:0000313" key="1">
    <source>
        <dbReference type="EMBL" id="TCN90212.1"/>
    </source>
</evidence>
<dbReference type="Gene3D" id="1.20.1270.340">
    <property type="match status" value="1"/>
</dbReference>
<keyword evidence="2" id="KW-1185">Reference proteome</keyword>
<dbReference type="Pfam" id="PF07445">
    <property type="entry name" value="PriC"/>
    <property type="match status" value="1"/>
</dbReference>
<name>A0A4R2FGH1_9GAMM</name>
<dbReference type="InterPro" id="IPR038338">
    <property type="entry name" value="PriC_sf"/>
</dbReference>
<proteinExistence type="predicted"/>
<dbReference type="OrthoDB" id="7061116at2"/>
<comment type="caution">
    <text evidence="1">The sequence shown here is derived from an EMBL/GenBank/DDBJ whole genome shotgun (WGS) entry which is preliminary data.</text>
</comment>
<evidence type="ECO:0000313" key="2">
    <source>
        <dbReference type="Proteomes" id="UP000294832"/>
    </source>
</evidence>
<dbReference type="AlphaFoldDB" id="A0A4R2FGH1"/>